<evidence type="ECO:0000313" key="2">
    <source>
        <dbReference type="EMBL" id="MFC5630875.1"/>
    </source>
</evidence>
<gene>
    <name evidence="2" type="ORF">ACFPQ3_04555</name>
</gene>
<sequence>MLNNKIVVLMTTYNPTEYIFEQIESILNQKGVVVELIIRDDASSEKKNLNKIKLMYPNITIIEGEVNLGVAENIKSLLMYASKNFSDYEFFAYSDQDDVWRENKLSAALSSLSKLNLDKPALYYANLLVTDSALKPTHELFKKNVVKNTLGQGLAQVFLFACTTMFNKNMIMEVVKYDFNSLGFDSLIYYIGIINRNIVFDNNPHILYRQHGFNVSGKKEKGLSYFISKVFGILANNVETKPMQIKAKFIEAYLSDLLTVDERDMVKKVSNYSGMLSRLNIIFDSRIQSGYCPKDIYRWLRLLMGNY</sequence>
<dbReference type="Gene3D" id="3.90.550.10">
    <property type="entry name" value="Spore Coat Polysaccharide Biosynthesis Protein SpsA, Chain A"/>
    <property type="match status" value="1"/>
</dbReference>
<protein>
    <submittedName>
        <fullName evidence="2">Glycosyltransferase</fullName>
        <ecNumber evidence="2">2.4.-.-</ecNumber>
    </submittedName>
</protein>
<dbReference type="Pfam" id="PF00535">
    <property type="entry name" value="Glycos_transf_2"/>
    <property type="match status" value="1"/>
</dbReference>
<dbReference type="GO" id="GO:0016757">
    <property type="term" value="F:glycosyltransferase activity"/>
    <property type="evidence" value="ECO:0007669"/>
    <property type="project" value="UniProtKB-KW"/>
</dbReference>
<dbReference type="EC" id="2.4.-.-" evidence="2"/>
<evidence type="ECO:0000313" key="3">
    <source>
        <dbReference type="Proteomes" id="UP001596110"/>
    </source>
</evidence>
<feature type="domain" description="Glycosyltransferase 2-like" evidence="1">
    <location>
        <begin position="8"/>
        <end position="117"/>
    </location>
</feature>
<dbReference type="InterPro" id="IPR001173">
    <property type="entry name" value="Glyco_trans_2-like"/>
</dbReference>
<dbReference type="Proteomes" id="UP001596110">
    <property type="component" value="Unassembled WGS sequence"/>
</dbReference>
<name>A0ABW0UD78_9STRE</name>
<dbReference type="SUPFAM" id="SSF53448">
    <property type="entry name" value="Nucleotide-diphospho-sugar transferases"/>
    <property type="match status" value="1"/>
</dbReference>
<organism evidence="2 3">
    <name type="scientific">Streptococcus caledonicus</name>
    <dbReference type="NCBI Taxonomy" id="2614158"/>
    <lineage>
        <taxon>Bacteria</taxon>
        <taxon>Bacillati</taxon>
        <taxon>Bacillota</taxon>
        <taxon>Bacilli</taxon>
        <taxon>Lactobacillales</taxon>
        <taxon>Streptococcaceae</taxon>
        <taxon>Streptococcus</taxon>
    </lineage>
</organism>
<keyword evidence="2" id="KW-0328">Glycosyltransferase</keyword>
<proteinExistence type="predicted"/>
<keyword evidence="2" id="KW-0808">Transferase</keyword>
<accession>A0ABW0UD78</accession>
<dbReference type="EMBL" id="JBHSOJ010000016">
    <property type="protein sequence ID" value="MFC5630875.1"/>
    <property type="molecule type" value="Genomic_DNA"/>
</dbReference>
<dbReference type="InterPro" id="IPR029044">
    <property type="entry name" value="Nucleotide-diphossugar_trans"/>
</dbReference>
<evidence type="ECO:0000259" key="1">
    <source>
        <dbReference type="Pfam" id="PF00535"/>
    </source>
</evidence>
<comment type="caution">
    <text evidence="2">The sequence shown here is derived from an EMBL/GenBank/DDBJ whole genome shotgun (WGS) entry which is preliminary data.</text>
</comment>
<reference evidence="3" key="1">
    <citation type="journal article" date="2019" name="Int. J. Syst. Evol. Microbiol.">
        <title>The Global Catalogue of Microorganisms (GCM) 10K type strain sequencing project: providing services to taxonomists for standard genome sequencing and annotation.</title>
        <authorList>
            <consortium name="The Broad Institute Genomics Platform"/>
            <consortium name="The Broad Institute Genome Sequencing Center for Infectious Disease"/>
            <person name="Wu L."/>
            <person name="Ma J."/>
        </authorList>
    </citation>
    <scope>NUCLEOTIDE SEQUENCE [LARGE SCALE GENOMIC DNA]</scope>
    <source>
        <strain evidence="3">DT43</strain>
    </source>
</reference>
<dbReference type="RefSeq" id="WP_156805738.1">
    <property type="nucleotide sequence ID" value="NZ_JBHSOJ010000016.1"/>
</dbReference>
<keyword evidence="3" id="KW-1185">Reference proteome</keyword>